<evidence type="ECO:0000313" key="3">
    <source>
        <dbReference type="EMBL" id="RAK56008.1"/>
    </source>
</evidence>
<accession>A0A328ASV3</accession>
<name>A0A328ASV3_9CAUL</name>
<dbReference type="EMBL" id="QFYQ01000001">
    <property type="protein sequence ID" value="RAK56008.1"/>
    <property type="molecule type" value="Genomic_DNA"/>
</dbReference>
<dbReference type="Pfam" id="PF00582">
    <property type="entry name" value="Usp"/>
    <property type="match status" value="1"/>
</dbReference>
<evidence type="ECO:0000259" key="2">
    <source>
        <dbReference type="Pfam" id="PF00582"/>
    </source>
</evidence>
<reference evidence="4" key="1">
    <citation type="submission" date="2018-05" db="EMBL/GenBank/DDBJ databases">
        <authorList>
            <person name="Li X."/>
        </authorList>
    </citation>
    <scope>NUCLEOTIDE SEQUENCE [LARGE SCALE GENOMIC DNA]</scope>
    <source>
        <strain evidence="4">LX32</strain>
    </source>
</reference>
<dbReference type="CDD" id="cd00293">
    <property type="entry name" value="USP-like"/>
    <property type="match status" value="1"/>
</dbReference>
<dbReference type="OrthoDB" id="9804721at2"/>
<gene>
    <name evidence="3" type="ORF">DJ017_16570</name>
</gene>
<dbReference type="InterPro" id="IPR006016">
    <property type="entry name" value="UspA"/>
</dbReference>
<evidence type="ECO:0000256" key="1">
    <source>
        <dbReference type="ARBA" id="ARBA00008791"/>
    </source>
</evidence>
<feature type="domain" description="UspA" evidence="2">
    <location>
        <begin position="177"/>
        <end position="299"/>
    </location>
</feature>
<organism evidence="3 4">
    <name type="scientific">Phenylobacterium soli</name>
    <dbReference type="NCBI Taxonomy" id="2170551"/>
    <lineage>
        <taxon>Bacteria</taxon>
        <taxon>Pseudomonadati</taxon>
        <taxon>Pseudomonadota</taxon>
        <taxon>Alphaproteobacteria</taxon>
        <taxon>Caulobacterales</taxon>
        <taxon>Caulobacteraceae</taxon>
        <taxon>Phenylobacterium</taxon>
    </lineage>
</organism>
<keyword evidence="4" id="KW-1185">Reference proteome</keyword>
<protein>
    <submittedName>
        <fullName evidence="3">Universal stress protein</fullName>
    </submittedName>
</protein>
<dbReference type="SUPFAM" id="SSF52402">
    <property type="entry name" value="Adenine nucleotide alpha hydrolases-like"/>
    <property type="match status" value="1"/>
</dbReference>
<dbReference type="PRINTS" id="PR01438">
    <property type="entry name" value="UNVRSLSTRESS"/>
</dbReference>
<dbReference type="InterPro" id="IPR006015">
    <property type="entry name" value="Universal_stress_UspA"/>
</dbReference>
<proteinExistence type="inferred from homology"/>
<dbReference type="AlphaFoldDB" id="A0A328ASV3"/>
<dbReference type="Gene3D" id="3.40.50.12370">
    <property type="match status" value="1"/>
</dbReference>
<comment type="caution">
    <text evidence="3">The sequence shown here is derived from an EMBL/GenBank/DDBJ whole genome shotgun (WGS) entry which is preliminary data.</text>
</comment>
<comment type="similarity">
    <text evidence="1">Belongs to the universal stress protein A family.</text>
</comment>
<dbReference type="Proteomes" id="UP000249254">
    <property type="component" value="Unassembled WGS sequence"/>
</dbReference>
<evidence type="ECO:0000313" key="4">
    <source>
        <dbReference type="Proteomes" id="UP000249254"/>
    </source>
</evidence>
<sequence>MSETRRLRSPGARGNRLMAFHDILLALVSYPDATPGPAIDRAVRVARRLGGEVTALGVQIRVEAPKNMLAEALLGLESLAAGERAKSAASLREALDRFSNDARAVGLTAFQEIQASHLYDEAHVVVGHARTRDMTIVPVGPAPASSQPIAEHLLFDSGRPVVVTPETGPLDAETGPYRTVAIAWDGSRPAARAVGDALPLLKQARDVRVLSVINEKPSVTAGCGHDLVRHLAAHGITATVDEVDDAGRDIAEAFQAYAADKGVEFLVMGGFARSRVREVILGGATAGVLAKPFIPTLMAH</sequence>